<dbReference type="PANTHER" id="PTHR42737">
    <property type="entry name" value="GLUTATHIONE REDUCTASE"/>
    <property type="match status" value="1"/>
</dbReference>
<dbReference type="PANTHER" id="PTHR42737:SF6">
    <property type="entry name" value="THIOREDOXIN-DISULFIDE REDUCTASE"/>
    <property type="match status" value="1"/>
</dbReference>
<dbReference type="Pfam" id="PF02852">
    <property type="entry name" value="Pyr_redox_dim"/>
    <property type="match status" value="1"/>
</dbReference>
<dbReference type="SUPFAM" id="SSF51905">
    <property type="entry name" value="FAD/NAD(P)-binding domain"/>
    <property type="match status" value="1"/>
</dbReference>
<keyword evidence="3" id="KW-0285">Flavoprotein</keyword>
<dbReference type="GO" id="GO:0005829">
    <property type="term" value="C:cytosol"/>
    <property type="evidence" value="ECO:0007669"/>
    <property type="project" value="TreeGrafter"/>
</dbReference>
<evidence type="ECO:0000259" key="9">
    <source>
        <dbReference type="Pfam" id="PF02852"/>
    </source>
</evidence>
<evidence type="ECO:0000256" key="3">
    <source>
        <dbReference type="ARBA" id="ARBA00022630"/>
    </source>
</evidence>
<dbReference type="AlphaFoldDB" id="A0A915EHT9"/>
<accession>A0A915EHT9</accession>
<protein>
    <submittedName>
        <fullName evidence="12">Uncharacterized protein</fullName>
    </submittedName>
</protein>
<dbReference type="GO" id="GO:0005739">
    <property type="term" value="C:mitochondrion"/>
    <property type="evidence" value="ECO:0007669"/>
    <property type="project" value="TreeGrafter"/>
</dbReference>
<evidence type="ECO:0000256" key="8">
    <source>
        <dbReference type="SAM" id="MobiDB-lite"/>
    </source>
</evidence>
<keyword evidence="7" id="KW-0676">Redox-active center</keyword>
<reference evidence="12" key="1">
    <citation type="submission" date="2022-11" db="UniProtKB">
        <authorList>
            <consortium name="WormBaseParasite"/>
        </authorList>
    </citation>
    <scope>IDENTIFICATION</scope>
</reference>
<dbReference type="GO" id="GO:0004362">
    <property type="term" value="F:glutathione-disulfide reductase (NADPH) activity"/>
    <property type="evidence" value="ECO:0007669"/>
    <property type="project" value="TreeGrafter"/>
</dbReference>
<evidence type="ECO:0000259" key="10">
    <source>
        <dbReference type="Pfam" id="PF07992"/>
    </source>
</evidence>
<feature type="compositionally biased region" description="Polar residues" evidence="8">
    <location>
        <begin position="16"/>
        <end position="36"/>
    </location>
</feature>
<dbReference type="GO" id="GO:0045454">
    <property type="term" value="P:cell redox homeostasis"/>
    <property type="evidence" value="ECO:0007669"/>
    <property type="project" value="InterPro"/>
</dbReference>
<dbReference type="GO" id="GO:0050660">
    <property type="term" value="F:flavin adenine dinucleotide binding"/>
    <property type="evidence" value="ECO:0007669"/>
    <property type="project" value="InterPro"/>
</dbReference>
<sequence length="526" mass="57149">MGFTSKLSNDSKDKSAPSSPRPSYSNGSASNGCSKAQQQQLSLSISSSNQSGSGSSGYATHSALKFGAEANTMITTIVEAVCNKCDPLIEPTYLHVNQLCAVEALKPHDFDLIVVGGGTGGVAAALEAAELGKKVACLDCSKPNSIDSSNGSSVNMGSVWKNLMHQTARLGEAVEDAKNYGWNCLTNSSSSCKTKLIEKQVTYINSHGVFTGTHEITATNQKDNVEQFTADRFVLAVGMVPKLLEVPGAKECCITRHNPVHRRNIRLARVRRIFAVRRHKVTVLSNTPILEGLDQEMSEKVRNHMSAKGVIFEKGVPLKFERLEEAIQDEAGLVRVIFESYVKSEDGNQTKKTCEESYNTVIIAIGKTAPTQDLGLEKLSISLIPNTQKFKSAERGQCPSLPNIYSIGNTSQRFSHCAELPVLSKQSGKGLIRRLYTEYGCCGLSEKSAIAKYGEEAYLCIKEKVLGIHILSPTASEIIPGLSMALKLGATKSDFDQIIETYPSNDTELKNCTNKQNEDFPRVHLT</sequence>
<dbReference type="InterPro" id="IPR046952">
    <property type="entry name" value="GSHR/TRXR-like"/>
</dbReference>
<organism evidence="11 12">
    <name type="scientific">Ditylenchus dipsaci</name>
    <dbReference type="NCBI Taxonomy" id="166011"/>
    <lineage>
        <taxon>Eukaryota</taxon>
        <taxon>Metazoa</taxon>
        <taxon>Ecdysozoa</taxon>
        <taxon>Nematoda</taxon>
        <taxon>Chromadorea</taxon>
        <taxon>Rhabditida</taxon>
        <taxon>Tylenchina</taxon>
        <taxon>Tylenchomorpha</taxon>
        <taxon>Sphaerularioidea</taxon>
        <taxon>Anguinidae</taxon>
        <taxon>Anguininae</taxon>
        <taxon>Ditylenchus</taxon>
    </lineage>
</organism>
<dbReference type="GO" id="GO:0034599">
    <property type="term" value="P:cellular response to oxidative stress"/>
    <property type="evidence" value="ECO:0007669"/>
    <property type="project" value="TreeGrafter"/>
</dbReference>
<keyword evidence="5" id="KW-0560">Oxidoreductase</keyword>
<dbReference type="InterPro" id="IPR023753">
    <property type="entry name" value="FAD/NAD-binding_dom"/>
</dbReference>
<proteinExistence type="inferred from homology"/>
<dbReference type="PRINTS" id="PR00368">
    <property type="entry name" value="FADPNR"/>
</dbReference>
<evidence type="ECO:0000256" key="2">
    <source>
        <dbReference type="ARBA" id="ARBA00007532"/>
    </source>
</evidence>
<dbReference type="GO" id="GO:0006749">
    <property type="term" value="P:glutathione metabolic process"/>
    <property type="evidence" value="ECO:0007669"/>
    <property type="project" value="TreeGrafter"/>
</dbReference>
<name>A0A915EHT9_9BILA</name>
<feature type="region of interest" description="Disordered" evidence="8">
    <location>
        <begin position="1"/>
        <end position="37"/>
    </location>
</feature>
<evidence type="ECO:0000256" key="6">
    <source>
        <dbReference type="ARBA" id="ARBA00023157"/>
    </source>
</evidence>
<evidence type="ECO:0000256" key="4">
    <source>
        <dbReference type="ARBA" id="ARBA00022827"/>
    </source>
</evidence>
<dbReference type="Gene3D" id="3.30.390.30">
    <property type="match status" value="1"/>
</dbReference>
<evidence type="ECO:0000313" key="11">
    <source>
        <dbReference type="Proteomes" id="UP000887574"/>
    </source>
</evidence>
<evidence type="ECO:0000256" key="1">
    <source>
        <dbReference type="ARBA" id="ARBA00001974"/>
    </source>
</evidence>
<dbReference type="PRINTS" id="PR00411">
    <property type="entry name" value="PNDRDTASEI"/>
</dbReference>
<evidence type="ECO:0000313" key="12">
    <source>
        <dbReference type="WBParaSite" id="jg6489"/>
    </source>
</evidence>
<dbReference type="Pfam" id="PF07992">
    <property type="entry name" value="Pyr_redox_2"/>
    <property type="match status" value="1"/>
</dbReference>
<evidence type="ECO:0000256" key="7">
    <source>
        <dbReference type="ARBA" id="ARBA00023284"/>
    </source>
</evidence>
<keyword evidence="6" id="KW-1015">Disulfide bond</keyword>
<comment type="similarity">
    <text evidence="2">Belongs to the class-I pyridine nucleotide-disulfide oxidoreductase family.</text>
</comment>
<dbReference type="Proteomes" id="UP000887574">
    <property type="component" value="Unplaced"/>
</dbReference>
<dbReference type="InterPro" id="IPR004099">
    <property type="entry name" value="Pyr_nucl-diS_OxRdtase_dimer"/>
</dbReference>
<comment type="cofactor">
    <cofactor evidence="1">
        <name>FAD</name>
        <dbReference type="ChEBI" id="CHEBI:57692"/>
    </cofactor>
</comment>
<keyword evidence="4" id="KW-0274">FAD</keyword>
<keyword evidence="11" id="KW-1185">Reference proteome</keyword>
<feature type="domain" description="FAD/NAD(P)-binding" evidence="10">
    <location>
        <begin position="110"/>
        <end position="268"/>
    </location>
</feature>
<dbReference type="SUPFAM" id="SSF55424">
    <property type="entry name" value="FAD/NAD-linked reductases, dimerisation (C-terminal) domain"/>
    <property type="match status" value="1"/>
</dbReference>
<evidence type="ECO:0000256" key="5">
    <source>
        <dbReference type="ARBA" id="ARBA00023002"/>
    </source>
</evidence>
<dbReference type="WBParaSite" id="jg6489">
    <property type="protein sequence ID" value="jg6489"/>
    <property type="gene ID" value="jg6489"/>
</dbReference>
<feature type="domain" description="Pyridine nucleotide-disulphide oxidoreductase dimerisation" evidence="9">
    <location>
        <begin position="463"/>
        <end position="509"/>
    </location>
</feature>
<dbReference type="Gene3D" id="3.50.50.60">
    <property type="entry name" value="FAD/NAD(P)-binding domain"/>
    <property type="match status" value="3"/>
</dbReference>
<dbReference type="InterPro" id="IPR036188">
    <property type="entry name" value="FAD/NAD-bd_sf"/>
</dbReference>
<dbReference type="InterPro" id="IPR016156">
    <property type="entry name" value="FAD/NAD-linked_Rdtase_dimer_sf"/>
</dbReference>